<dbReference type="InterPro" id="IPR041172">
    <property type="entry name" value="EstA_Ig-like_N"/>
</dbReference>
<sequence>MAPGLSARADTAVPLRGATAITQVFGEGQKLTAIALAYDADIDTTSLGPASYRVDGRTITRVYANTQAATAEQGRNGRFVIVELSPDDPQALLYLQDRRTITRKPAKATITQMAPVLSADQRRLAPSAQAVQTNAVIDQVVDGFRPLEYVDARTGDTLKYNLFVPRNHDPAKRYPLVLFMHDAGASSTVTDTTLVQGLGAVCWASPADQARREAFVLAPQYPEPIVTDRSEATEYLDLTVDLVHQLADQYNIDKSRIYATGQSGGAMMGIAMNIKYPDLFAASFLVAGQWDPALVKPLARQKLWIVVSQGDPKAYPGQNAITAVLEQAGAQVARAVWNGRSTPAEFAAAVRQLEAQGATIHYVALEKGSVVPPGQADDAGSHHVNTWRIAYGIEGIRDWMFRQRR</sequence>
<dbReference type="SUPFAM" id="SSF53474">
    <property type="entry name" value="alpha/beta-Hydrolases"/>
    <property type="match status" value="1"/>
</dbReference>
<evidence type="ECO:0000313" key="4">
    <source>
        <dbReference type="EMBL" id="MDG5977406.1"/>
    </source>
</evidence>
<dbReference type="Proteomes" id="UP001152876">
    <property type="component" value="Unassembled WGS sequence"/>
</dbReference>
<evidence type="ECO:0000313" key="5">
    <source>
        <dbReference type="Proteomes" id="UP001152876"/>
    </source>
</evidence>
<feature type="domain" description="Peptidase S9 prolyl oligopeptidase catalytic" evidence="2">
    <location>
        <begin position="240"/>
        <end position="291"/>
    </location>
</feature>
<keyword evidence="1" id="KW-0732">Signal</keyword>
<feature type="domain" description="Esterase Ig-like N-terminal" evidence="3">
    <location>
        <begin position="18"/>
        <end position="122"/>
    </location>
</feature>
<protein>
    <recommendedName>
        <fullName evidence="6">Esterase Ig-like N-terminal domain-containing protein</fullName>
    </recommendedName>
</protein>
<organism evidence="4 5">
    <name type="scientific">Hydrogenophaga taeniospiralis CCUG 15921</name>
    <dbReference type="NCBI Taxonomy" id="1281780"/>
    <lineage>
        <taxon>Bacteria</taxon>
        <taxon>Pseudomonadati</taxon>
        <taxon>Pseudomonadota</taxon>
        <taxon>Betaproteobacteria</taxon>
        <taxon>Burkholderiales</taxon>
        <taxon>Comamonadaceae</taxon>
        <taxon>Hydrogenophaga</taxon>
    </lineage>
</organism>
<evidence type="ECO:0000256" key="1">
    <source>
        <dbReference type="ARBA" id="ARBA00022729"/>
    </source>
</evidence>
<dbReference type="Pfam" id="PF00326">
    <property type="entry name" value="Peptidase_S9"/>
    <property type="match status" value="1"/>
</dbReference>
<gene>
    <name evidence="4" type="ORF">H010_19277</name>
</gene>
<dbReference type="InterPro" id="IPR050955">
    <property type="entry name" value="Plant_Biomass_Hydrol_Est"/>
</dbReference>
<comment type="caution">
    <text evidence="4">The sequence shown here is derived from an EMBL/GenBank/DDBJ whole genome shotgun (WGS) entry which is preliminary data.</text>
</comment>
<dbReference type="PANTHER" id="PTHR43037">
    <property type="entry name" value="UNNAMED PRODUCT-RELATED"/>
    <property type="match status" value="1"/>
</dbReference>
<dbReference type="GO" id="GO:0008236">
    <property type="term" value="F:serine-type peptidase activity"/>
    <property type="evidence" value="ECO:0007669"/>
    <property type="project" value="InterPro"/>
</dbReference>
<dbReference type="Gene3D" id="3.40.50.1820">
    <property type="entry name" value="alpha/beta hydrolase"/>
    <property type="match status" value="1"/>
</dbReference>
<proteinExistence type="predicted"/>
<dbReference type="GO" id="GO:0006508">
    <property type="term" value="P:proteolysis"/>
    <property type="evidence" value="ECO:0007669"/>
    <property type="project" value="InterPro"/>
</dbReference>
<name>A0A9X4NW59_9BURK</name>
<dbReference type="Gene3D" id="2.60.40.2180">
    <property type="match status" value="1"/>
</dbReference>
<reference evidence="4" key="1">
    <citation type="submission" date="2013-01" db="EMBL/GenBank/DDBJ databases">
        <title>Genome draft of Hydrogenophaga taeniospiralis 2K1.</title>
        <authorList>
            <person name="Gomila M."/>
            <person name="Lalucat J."/>
        </authorList>
    </citation>
    <scope>NUCLEOTIDE SEQUENCE</scope>
    <source>
        <strain evidence="4">CCUG 15921</strain>
    </source>
</reference>
<dbReference type="AlphaFoldDB" id="A0A9X4NW59"/>
<keyword evidence="5" id="KW-1185">Reference proteome</keyword>
<accession>A0A9X4NW59</accession>
<dbReference type="Pfam" id="PF18435">
    <property type="entry name" value="EstA_Ig_like"/>
    <property type="match status" value="1"/>
</dbReference>
<dbReference type="InterPro" id="IPR029058">
    <property type="entry name" value="AB_hydrolase_fold"/>
</dbReference>
<dbReference type="EMBL" id="AOGK01000020">
    <property type="protein sequence ID" value="MDG5977406.1"/>
    <property type="molecule type" value="Genomic_DNA"/>
</dbReference>
<dbReference type="PANTHER" id="PTHR43037:SF1">
    <property type="entry name" value="BLL1128 PROTEIN"/>
    <property type="match status" value="1"/>
</dbReference>
<evidence type="ECO:0008006" key="6">
    <source>
        <dbReference type="Google" id="ProtNLM"/>
    </source>
</evidence>
<evidence type="ECO:0000259" key="2">
    <source>
        <dbReference type="Pfam" id="PF00326"/>
    </source>
</evidence>
<dbReference type="InterPro" id="IPR001375">
    <property type="entry name" value="Peptidase_S9_cat"/>
</dbReference>
<evidence type="ECO:0000259" key="3">
    <source>
        <dbReference type="Pfam" id="PF18435"/>
    </source>
</evidence>